<dbReference type="Gene3D" id="3.40.50.1980">
    <property type="entry name" value="Nitrogenase molybdenum iron protein domain"/>
    <property type="match status" value="2"/>
</dbReference>
<dbReference type="InterPro" id="IPR002491">
    <property type="entry name" value="ABC_transptr_periplasmic_BD"/>
</dbReference>
<keyword evidence="1" id="KW-0732">Signal</keyword>
<evidence type="ECO:0000313" key="4">
    <source>
        <dbReference type="Proteomes" id="UP000295741"/>
    </source>
</evidence>
<dbReference type="Proteomes" id="UP000295741">
    <property type="component" value="Unassembled WGS sequence"/>
</dbReference>
<reference evidence="3 4" key="1">
    <citation type="submission" date="2019-03" db="EMBL/GenBank/DDBJ databases">
        <title>Genomic Encyclopedia of Archaeal and Bacterial Type Strains, Phase II (KMG-II): from individual species to whole genera.</title>
        <authorList>
            <person name="Goeker M."/>
        </authorList>
    </citation>
    <scope>NUCLEOTIDE SEQUENCE [LARGE SCALE GENOMIC DNA]</scope>
    <source>
        <strain evidence="3 4">DSM 28323</strain>
    </source>
</reference>
<evidence type="ECO:0000259" key="2">
    <source>
        <dbReference type="PROSITE" id="PS50983"/>
    </source>
</evidence>
<protein>
    <submittedName>
        <fullName evidence="3">ABC-type Fe3+-hydroxamate transport system substrate-binding protein</fullName>
    </submittedName>
</protein>
<dbReference type="SUPFAM" id="SSF53807">
    <property type="entry name" value="Helical backbone' metal receptor"/>
    <property type="match status" value="1"/>
</dbReference>
<dbReference type="PROSITE" id="PS50983">
    <property type="entry name" value="FE_B12_PBP"/>
    <property type="match status" value="1"/>
</dbReference>
<gene>
    <name evidence="3" type="ORF">BC659_0243</name>
</gene>
<name>A0A4R6J0B7_9BACT</name>
<keyword evidence="4" id="KW-1185">Reference proteome</keyword>
<dbReference type="RefSeq" id="WP_133472738.1">
    <property type="nucleotide sequence ID" value="NZ_SNWP01000010.1"/>
</dbReference>
<organism evidence="3 4">
    <name type="scientific">Sediminibacterium goheungense</name>
    <dbReference type="NCBI Taxonomy" id="1086393"/>
    <lineage>
        <taxon>Bacteria</taxon>
        <taxon>Pseudomonadati</taxon>
        <taxon>Bacteroidota</taxon>
        <taxon>Chitinophagia</taxon>
        <taxon>Chitinophagales</taxon>
        <taxon>Chitinophagaceae</taxon>
        <taxon>Sediminibacterium</taxon>
    </lineage>
</organism>
<feature type="domain" description="Fe/B12 periplasmic-binding" evidence="2">
    <location>
        <begin position="20"/>
        <end position="267"/>
    </location>
</feature>
<comment type="caution">
    <text evidence="3">The sequence shown here is derived from an EMBL/GenBank/DDBJ whole genome shotgun (WGS) entry which is preliminary data.</text>
</comment>
<dbReference type="NCBIfam" id="NF038402">
    <property type="entry name" value="TroA_like"/>
    <property type="match status" value="1"/>
</dbReference>
<evidence type="ECO:0000256" key="1">
    <source>
        <dbReference type="ARBA" id="ARBA00022729"/>
    </source>
</evidence>
<dbReference type="InterPro" id="IPR050902">
    <property type="entry name" value="ABC_Transporter_SBP"/>
</dbReference>
<dbReference type="Pfam" id="PF01497">
    <property type="entry name" value="Peripla_BP_2"/>
    <property type="match status" value="1"/>
</dbReference>
<dbReference type="InterPro" id="IPR054828">
    <property type="entry name" value="Vit_B12_bind_prot"/>
</dbReference>
<dbReference type="AlphaFoldDB" id="A0A4R6J0B7"/>
<dbReference type="PANTHER" id="PTHR30535:SF35">
    <property type="entry name" value="PERIPLASMIC BINDING PROTEIN"/>
    <property type="match status" value="1"/>
</dbReference>
<proteinExistence type="predicted"/>
<dbReference type="PANTHER" id="PTHR30535">
    <property type="entry name" value="VITAMIN B12-BINDING PROTEIN"/>
    <property type="match status" value="1"/>
</dbReference>
<dbReference type="OrthoDB" id="9816357at2"/>
<dbReference type="EMBL" id="SNWP01000010">
    <property type="protein sequence ID" value="TDO28181.1"/>
    <property type="molecule type" value="Genomic_DNA"/>
</dbReference>
<accession>A0A4R6J0B7</accession>
<evidence type="ECO:0000313" key="3">
    <source>
        <dbReference type="EMBL" id="TDO28181.1"/>
    </source>
</evidence>
<sequence>MALFTDQTGYTISLDYLPKRIISLVPSQTELLFDLGLGEEVAGITKFCIHPEKWFRTKARIGGTKDVKTERIAALQPDLIIANKEENVKEQVEALREIAPVWTSDINTLEDAYVMIEQIGILTQKEASANRIVQNIKEGFALLTTQLSNTKQKTCVYLIWKDPYMTIGSDTFIHEMLGYGKFTNLFAAATRYPETSITQLQELAPEMLLLSSEPYPFAEKHIQALQQSLPDTRIELVDGEMFSWYGSRLMQAPAYFCGLSERINSSSTAVKS</sequence>